<keyword evidence="2" id="KW-1185">Reference proteome</keyword>
<proteinExistence type="predicted"/>
<evidence type="ECO:0000313" key="2">
    <source>
        <dbReference type="Proteomes" id="UP000243528"/>
    </source>
</evidence>
<dbReference type="AlphaFoldDB" id="A0A2P8E9P7"/>
<protein>
    <submittedName>
        <fullName evidence="1">Uncharacterized protein</fullName>
    </submittedName>
</protein>
<dbReference type="Proteomes" id="UP000243528">
    <property type="component" value="Unassembled WGS sequence"/>
</dbReference>
<comment type="caution">
    <text evidence="1">The sequence shown here is derived from an EMBL/GenBank/DDBJ whole genome shotgun (WGS) entry which is preliminary data.</text>
</comment>
<dbReference type="OrthoDB" id="3492053at2"/>
<evidence type="ECO:0000313" key="1">
    <source>
        <dbReference type="EMBL" id="PSL06178.1"/>
    </source>
</evidence>
<reference evidence="1 2" key="1">
    <citation type="submission" date="2018-03" db="EMBL/GenBank/DDBJ databases">
        <title>Genomic Encyclopedia of Archaeal and Bacterial Type Strains, Phase II (KMG-II): from individual species to whole genera.</title>
        <authorList>
            <person name="Goeker M."/>
        </authorList>
    </citation>
    <scope>NUCLEOTIDE SEQUENCE [LARGE SCALE GENOMIC DNA]</scope>
    <source>
        <strain evidence="1 2">DSM 45211</strain>
    </source>
</reference>
<organism evidence="1 2">
    <name type="scientific">Haloactinopolyspora alba</name>
    <dbReference type="NCBI Taxonomy" id="648780"/>
    <lineage>
        <taxon>Bacteria</taxon>
        <taxon>Bacillati</taxon>
        <taxon>Actinomycetota</taxon>
        <taxon>Actinomycetes</taxon>
        <taxon>Jiangellales</taxon>
        <taxon>Jiangellaceae</taxon>
        <taxon>Haloactinopolyspora</taxon>
    </lineage>
</organism>
<accession>A0A2P8E9P7</accession>
<dbReference type="RefSeq" id="WP_106536370.1">
    <property type="nucleotide sequence ID" value="NZ_ML142903.1"/>
</dbReference>
<sequence>MGTYSSVSVEGLEDLVSEMQSALMAIDSFTGQLGYSSIKTDMDDLGVTSEAIDNLKTIQNWINDDELPSLRRRLNLARGLQQQSPDAAFVQVDETVVDAMSSEEAEQRGRELAQDFEELGGPNDGFDDLMSRYEELANDPDAMSGFYAELGPELAAMFAASLGSPGSPAGENSQRYLELMSIGLGTAMKDETRPGDWYVMNEFWEETDNPQVAWGRLALLEYGDFSDSQFFVQMAVEGTALDSFVREDWSDPQNISNRNLHPHQHQMPLDLPSNVGAMAFRVLGNNPEASRKALTGYEDFPLSDFVDRVYEAGDYPHDRHGLVDSFGHAIEAGSGVEGDPPRTEHSDEESAFAFKFINASADHDEVPFLIKDSLGRLAGSYVHEMVAGSFVDDGERPGFRESSMTDAPNDFPGGTGLDPSFYLSPEVTYEFLGSFQDELQLSQPFDEAMGTLLSKKLDAAIQADKSGDADGTHAQQVMQLFGGASRMHYLARKEYAADFDAQEEARRAGVAQFYSSGMAIIPLPGWKHFAYWGFQVAANDKLSEWVSGGPGMEDQVVSENATAESMRWYMTVQAMIENGVGENAVSNAPAGLFEDGELKPMNEIFADEQLSEQFYDWVNETPALNGPSDEAQEGWNDGAHGVDAFVGAMDR</sequence>
<dbReference type="EMBL" id="PYGE01000003">
    <property type="protein sequence ID" value="PSL06178.1"/>
    <property type="molecule type" value="Genomic_DNA"/>
</dbReference>
<name>A0A2P8E9P7_9ACTN</name>
<gene>
    <name evidence="1" type="ORF">CLV30_103333</name>
</gene>